<dbReference type="Gene3D" id="2.60.120.560">
    <property type="entry name" value="Exo-inulinase, domain 1"/>
    <property type="match status" value="1"/>
</dbReference>
<evidence type="ECO:0000313" key="2">
    <source>
        <dbReference type="EMBL" id="SFJ78900.1"/>
    </source>
</evidence>
<protein>
    <recommendedName>
        <fullName evidence="1">3-keto-alpha-glucoside-1,2-lyase/3-keto-2-hydroxy-glucal hydratase domain-containing protein</fullName>
    </recommendedName>
</protein>
<keyword evidence="3" id="KW-1185">Reference proteome</keyword>
<proteinExistence type="predicted"/>
<evidence type="ECO:0000259" key="1">
    <source>
        <dbReference type="Pfam" id="PF06439"/>
    </source>
</evidence>
<dbReference type="PROSITE" id="PS51257">
    <property type="entry name" value="PROKAR_LIPOPROTEIN"/>
    <property type="match status" value="1"/>
</dbReference>
<gene>
    <name evidence="2" type="ORF">SAMN05444682_11435</name>
</gene>
<dbReference type="GO" id="GO:0016787">
    <property type="term" value="F:hydrolase activity"/>
    <property type="evidence" value="ECO:0007669"/>
    <property type="project" value="InterPro"/>
</dbReference>
<organism evidence="2 3">
    <name type="scientific">Parapedobacter indicus</name>
    <dbReference type="NCBI Taxonomy" id="1477437"/>
    <lineage>
        <taxon>Bacteria</taxon>
        <taxon>Pseudomonadati</taxon>
        <taxon>Bacteroidota</taxon>
        <taxon>Sphingobacteriia</taxon>
        <taxon>Sphingobacteriales</taxon>
        <taxon>Sphingobacteriaceae</taxon>
        <taxon>Parapedobacter</taxon>
    </lineage>
</organism>
<dbReference type="STRING" id="1477437.SAMN05444682_11435"/>
<dbReference type="AlphaFoldDB" id="A0A1I3U7C2"/>
<accession>A0A1I3U7C2</accession>
<sequence length="214" mass="23953">MNKLSIFVSGSIFLLALYSCGPQGDRTATNWQPLFNHQNLDGWHASPGGTWQVVDGYIVGKSSADEPLHGILLHDGVYDDFKLRVVYRAIEGNSGVYFRVEEVDDPVHVYGLQAEIDPEKDAGGLYETGGRNWVVQPTPEDVKKWYKPNEWNEMVIVCKGRDLAVFLNGYQTAELHDDPGRTSGLIGLQLHGNMDMDVQFKDILIMESPDDLNL</sequence>
<dbReference type="RefSeq" id="WP_143073003.1">
    <property type="nucleotide sequence ID" value="NZ_FOQO01000014.1"/>
</dbReference>
<reference evidence="2 3" key="1">
    <citation type="submission" date="2016-10" db="EMBL/GenBank/DDBJ databases">
        <authorList>
            <person name="de Groot N.N."/>
        </authorList>
    </citation>
    <scope>NUCLEOTIDE SEQUENCE [LARGE SCALE GENOMIC DNA]</scope>
    <source>
        <strain evidence="2 3">RK1</strain>
    </source>
</reference>
<evidence type="ECO:0000313" key="3">
    <source>
        <dbReference type="Proteomes" id="UP000198670"/>
    </source>
</evidence>
<dbReference type="Proteomes" id="UP000198670">
    <property type="component" value="Unassembled WGS sequence"/>
</dbReference>
<dbReference type="InterPro" id="IPR010496">
    <property type="entry name" value="AL/BT2_dom"/>
</dbReference>
<dbReference type="Pfam" id="PF06439">
    <property type="entry name" value="3keto-disac_hyd"/>
    <property type="match status" value="1"/>
</dbReference>
<name>A0A1I3U7C2_9SPHI</name>
<dbReference type="OrthoDB" id="929868at2"/>
<dbReference type="EMBL" id="FOQO01000014">
    <property type="protein sequence ID" value="SFJ78900.1"/>
    <property type="molecule type" value="Genomic_DNA"/>
</dbReference>
<feature type="domain" description="3-keto-alpha-glucoside-1,2-lyase/3-keto-2-hydroxy-glucal hydratase" evidence="1">
    <location>
        <begin position="31"/>
        <end position="205"/>
    </location>
</feature>